<comment type="catalytic activity">
    <reaction evidence="9">
        <text>tRNA(Leu) + L-leucine + ATP = L-leucyl-tRNA(Leu) + AMP + diphosphate</text>
        <dbReference type="Rhea" id="RHEA:11688"/>
        <dbReference type="Rhea" id="RHEA-COMP:9613"/>
        <dbReference type="Rhea" id="RHEA-COMP:9622"/>
        <dbReference type="ChEBI" id="CHEBI:30616"/>
        <dbReference type="ChEBI" id="CHEBI:33019"/>
        <dbReference type="ChEBI" id="CHEBI:57427"/>
        <dbReference type="ChEBI" id="CHEBI:78442"/>
        <dbReference type="ChEBI" id="CHEBI:78494"/>
        <dbReference type="ChEBI" id="CHEBI:456215"/>
        <dbReference type="EC" id="6.1.1.4"/>
    </reaction>
</comment>
<keyword evidence="5 10" id="KW-0067">ATP-binding</keyword>
<evidence type="ECO:0000256" key="4">
    <source>
        <dbReference type="ARBA" id="ARBA00022741"/>
    </source>
</evidence>
<keyword evidence="3 10" id="KW-0436">Ligase</keyword>
<gene>
    <name evidence="14" type="primary">PmUG01_05017800</name>
    <name evidence="13" type="ORF">PMALA_004130</name>
    <name evidence="14" type="ORF">PMUG01_05017800</name>
</gene>
<dbReference type="InterPro" id="IPR002300">
    <property type="entry name" value="aa-tRNA-synth_Ia"/>
</dbReference>
<dbReference type="EC" id="6.1.1.4" evidence="2"/>
<proteinExistence type="inferred from homology"/>
<dbReference type="SUPFAM" id="SSF47323">
    <property type="entry name" value="Anticodon-binding domain of a subclass of class I aminoacyl-tRNA synthetases"/>
    <property type="match status" value="1"/>
</dbReference>
<dbReference type="Pfam" id="PF08264">
    <property type="entry name" value="Anticodon_1"/>
    <property type="match status" value="1"/>
</dbReference>
<dbReference type="InterPro" id="IPR001412">
    <property type="entry name" value="aa-tRNA-synth_I_CS"/>
</dbReference>
<dbReference type="PANTHER" id="PTHR43740:SF2">
    <property type="entry name" value="LEUCINE--TRNA LIGASE, MITOCHONDRIAL"/>
    <property type="match status" value="1"/>
</dbReference>
<accession>A0A1A8VSK8</accession>
<dbReference type="OMA" id="KRECDIM"/>
<feature type="domain" description="Methionyl/Valyl/Leucyl/Isoleucyl-tRNA synthetase anticodon-binding" evidence="12">
    <location>
        <begin position="1291"/>
        <end position="1413"/>
    </location>
</feature>
<evidence type="ECO:0000256" key="6">
    <source>
        <dbReference type="ARBA" id="ARBA00022917"/>
    </source>
</evidence>
<evidence type="ECO:0000313" key="14">
    <source>
        <dbReference type="EMBL" id="SBT87316.1"/>
    </source>
</evidence>
<dbReference type="KEGG" id="pmal:PMUG01_05017800"/>
<keyword evidence="6 10" id="KW-0648">Protein biosynthesis</keyword>
<dbReference type="GO" id="GO:0006429">
    <property type="term" value="P:leucyl-tRNA aminoacylation"/>
    <property type="evidence" value="ECO:0007669"/>
    <property type="project" value="InterPro"/>
</dbReference>
<evidence type="ECO:0000259" key="12">
    <source>
        <dbReference type="Pfam" id="PF08264"/>
    </source>
</evidence>
<dbReference type="Gene3D" id="3.40.50.620">
    <property type="entry name" value="HUPs"/>
    <property type="match status" value="3"/>
</dbReference>
<keyword evidence="7 10" id="KW-0030">Aminoacyl-tRNA synthetase</keyword>
<protein>
    <recommendedName>
        <fullName evidence="2">leucine--tRNA ligase</fullName>
        <ecNumber evidence="2">6.1.1.4</ecNumber>
    </recommendedName>
    <alternativeName>
        <fullName evidence="8">Leucyl-tRNA synthetase</fullName>
    </alternativeName>
</protein>
<evidence type="ECO:0000256" key="2">
    <source>
        <dbReference type="ARBA" id="ARBA00013164"/>
    </source>
</evidence>
<dbReference type="PROSITE" id="PS00178">
    <property type="entry name" value="AA_TRNA_LIGASE_I"/>
    <property type="match status" value="1"/>
</dbReference>
<dbReference type="InterPro" id="IPR013155">
    <property type="entry name" value="M/V/L/I-tRNA-synth_anticd-bd"/>
</dbReference>
<dbReference type="GO" id="GO:0005524">
    <property type="term" value="F:ATP binding"/>
    <property type="evidence" value="ECO:0007669"/>
    <property type="project" value="UniProtKB-KW"/>
</dbReference>
<feature type="domain" description="Aminoacyl-tRNA synthetase class Ia" evidence="11">
    <location>
        <begin position="661"/>
        <end position="725"/>
    </location>
</feature>
<dbReference type="Pfam" id="PF00133">
    <property type="entry name" value="tRNA-synt_1"/>
    <property type="match status" value="3"/>
</dbReference>
<evidence type="ECO:0000313" key="16">
    <source>
        <dbReference type="Proteomes" id="UP000219813"/>
    </source>
</evidence>
<reference evidence="13" key="1">
    <citation type="submission" date="2016-05" db="EMBL/GenBank/DDBJ databases">
        <authorList>
            <person name="Lavstsen T."/>
            <person name="Jespersen J.S."/>
        </authorList>
    </citation>
    <scope>NUCLEOTIDE SEQUENCE [LARGE SCALE GENOMIC DNA]</scope>
</reference>
<dbReference type="GO" id="GO:0005739">
    <property type="term" value="C:mitochondrion"/>
    <property type="evidence" value="ECO:0007669"/>
    <property type="project" value="TreeGrafter"/>
</dbReference>
<evidence type="ECO:0000256" key="8">
    <source>
        <dbReference type="ARBA" id="ARBA00030520"/>
    </source>
</evidence>
<evidence type="ECO:0000313" key="13">
    <source>
        <dbReference type="EMBL" id="SBS82657.1"/>
    </source>
</evidence>
<dbReference type="Gene3D" id="1.10.730.10">
    <property type="entry name" value="Isoleucyl-tRNA Synthetase, Domain 1"/>
    <property type="match status" value="2"/>
</dbReference>
<dbReference type="Proteomes" id="UP000078597">
    <property type="component" value="Unassembled WGS sequence"/>
</dbReference>
<keyword evidence="4 10" id="KW-0547">Nucleotide-binding</keyword>
<dbReference type="PANTHER" id="PTHR43740">
    <property type="entry name" value="LEUCYL-TRNA SYNTHETASE"/>
    <property type="match status" value="1"/>
</dbReference>
<evidence type="ECO:0000256" key="1">
    <source>
        <dbReference type="ARBA" id="ARBA00005594"/>
    </source>
</evidence>
<dbReference type="InterPro" id="IPR002302">
    <property type="entry name" value="Leu-tRNA-ligase"/>
</dbReference>
<dbReference type="SUPFAM" id="SSF52374">
    <property type="entry name" value="Nucleotidylyl transferase"/>
    <property type="match status" value="1"/>
</dbReference>
<feature type="domain" description="Aminoacyl-tRNA synthetase class Ia" evidence="11">
    <location>
        <begin position="142"/>
        <end position="337"/>
    </location>
</feature>
<dbReference type="InterPro" id="IPR009080">
    <property type="entry name" value="tRNAsynth_Ia_anticodon-bd"/>
</dbReference>
<dbReference type="OrthoDB" id="15954at2759"/>
<evidence type="ECO:0000259" key="11">
    <source>
        <dbReference type="Pfam" id="PF00133"/>
    </source>
</evidence>
<evidence type="ECO:0000256" key="9">
    <source>
        <dbReference type="ARBA" id="ARBA00047469"/>
    </source>
</evidence>
<dbReference type="PRINTS" id="PR00985">
    <property type="entry name" value="TRNASYNTHLEU"/>
</dbReference>
<reference evidence="14 16" key="3">
    <citation type="submission" date="2016-06" db="EMBL/GenBank/DDBJ databases">
        <authorList>
            <consortium name="Pathogen Informatics"/>
        </authorList>
    </citation>
    <scope>NUCLEOTIDE SEQUENCE [LARGE SCALE GENOMIC DNA]</scope>
</reference>
<sequence>MLFNLIFIIVVLYIIFYENNNNVYTLRIRTNKRRRYFFLQTCNFLKRKKGIKKLYSVKNKQYNFNSVEKKWQVIWNSKRLLDKDFEQYNKCAKRESTYTGLQENVVYDKVPDEICRQVDGEKGQQMDEKVCNENNSGSKRKYRMAKKFYILDMFPYPSSQGLHVGHILCFTITDVISKFKRMNNHCVFHPIGWDSFGLPCDRLSMKLKVDPRKIIKENISNFKKQLIRLGFLFNWNNEINTCEKTYFKWTQWIFIQMYLNKMAYKKWSYVNWSKEINCVISNDELKNELNLQKLKIEKVKLLQWYLKITKYANRLIRDLKLIDWPNKIKNMQINWISKKSGIILKAKIIPINKLIRSKILCKHPSKFVHVCYNSIYNHSLFLLFNYIYFYIIIEGRICEDVKVNYPFFSSILRPVNCESGLEIHKQERKMHGCIRRQAGGSGSHITTFSPVNDDNCRREKPLHDGDAIIDIRSDVHSDVSGVGDNANNNVFIDAYTEISACESSCNFLTYIEAKKGIYNLEEKGYYLKSFRKNGNEVTNDDDIYVKIFLNENEAILENDKILVSVNHPNIKKIVNENKILLDFVNETVVQKDTERVKNDKIYFSGSVIYNSIINKFVPIYICSYILDNNRSILFLKKVQTVGDDKRRKVIYKLLLSSEYSKKKSIYNLKDWLFSRQRYWGEPFPVLYKMGKKDGKKEKVEGEVEGGNASQAIEELVGEKKKREAVRKTESKAKRETIEGGNTNCEASNLVSGVNKEVGTCNEDFLSEEKRCSFKIGIKEVMNTPTKDIYIDKIPLCLPKFNKRIYEKDNNIKSVHSVLSRFKNWVVKRKKKILYKRESDVMPQWAGSSWYYLRYIDPKNKEKIVDEEKAKLWFPVDLYVGGSEHAVLHLLYARFFHKFLYDLKLVKHKEPFQKLYNQGILLNITSFYLYTNLQNELVSYGEVAEQLEKRRRMTENYELNKSNNSLGGGQNCEKKNLAYSKESSKELRKFVLEKEIENGARNKAENGARNKVENEAYMKEAQDVLLHVKYEQSVLSSEKKEVNNKIDVQEKILKSDNYIVVEGIYKKYLIDEKYVKEERQRYYMKDFPSIEVQPNFEKMSKSKGNTINPMDIIKEYGSDCLRLHVLFLGPLDQDKRWSIKGIKGTFKFLTNLYNLFIQSNEKRAHAIDKKGKHGEEEHLYGKDYREREENPKDIADKTGTTIKCEDIICQNCKNRKKNKKLVINFEDSTGGDRSARRSTCEGMAQRVTSSERGDKLKKYFELLRDESQIFKKLSNKIKKRKVDEIENEKKERANYYIERITNCISTIKLNTAVSFFMKFFNEIKTWDYIPLKIFLTFIKLLYPFCPHICEEFWFYYLIKYKKKKRKKICYFCNSSLLYYAKWPSLFQIKEENKFVNVSIKINNKHIAIIQNNPQNEQNIISVATNMIKDRIQNEIKKGKKIFNIINIPNKVINFIIK</sequence>
<dbReference type="InterPro" id="IPR014729">
    <property type="entry name" value="Rossmann-like_a/b/a_fold"/>
</dbReference>
<evidence type="ECO:0000256" key="3">
    <source>
        <dbReference type="ARBA" id="ARBA00022598"/>
    </source>
</evidence>
<dbReference type="FunFam" id="3.40.50.620:FF:000060">
    <property type="entry name" value="Leucine--tRNA ligase"/>
    <property type="match status" value="1"/>
</dbReference>
<evidence type="ECO:0000313" key="15">
    <source>
        <dbReference type="Proteomes" id="UP000078597"/>
    </source>
</evidence>
<evidence type="ECO:0000256" key="5">
    <source>
        <dbReference type="ARBA" id="ARBA00022840"/>
    </source>
</evidence>
<dbReference type="GeneID" id="39867220"/>
<comment type="similarity">
    <text evidence="1 10">Belongs to the class-I aminoacyl-tRNA synthetase family.</text>
</comment>
<dbReference type="VEuPathDB" id="PlasmoDB:PmUG01_05017800"/>
<dbReference type="Proteomes" id="UP000219813">
    <property type="component" value="Chromosome 5"/>
</dbReference>
<organism evidence="13 15">
    <name type="scientific">Plasmodium malariae</name>
    <dbReference type="NCBI Taxonomy" id="5858"/>
    <lineage>
        <taxon>Eukaryota</taxon>
        <taxon>Sar</taxon>
        <taxon>Alveolata</taxon>
        <taxon>Apicomplexa</taxon>
        <taxon>Aconoidasida</taxon>
        <taxon>Haemosporida</taxon>
        <taxon>Plasmodiidae</taxon>
        <taxon>Plasmodium</taxon>
        <taxon>Plasmodium (Plasmodium)</taxon>
    </lineage>
</organism>
<keyword evidence="16" id="KW-1185">Reference proteome</keyword>
<dbReference type="EMBL" id="FLQW01000222">
    <property type="protein sequence ID" value="SBS82657.1"/>
    <property type="molecule type" value="Genomic_DNA"/>
</dbReference>
<evidence type="ECO:0000256" key="7">
    <source>
        <dbReference type="ARBA" id="ARBA00023146"/>
    </source>
</evidence>
<dbReference type="EMBL" id="LT594626">
    <property type="protein sequence ID" value="SBT87316.1"/>
    <property type="molecule type" value="Genomic_DNA"/>
</dbReference>
<name>A0A1A8VSK8_PLAMA</name>
<reference evidence="15" key="2">
    <citation type="submission" date="2016-05" db="EMBL/GenBank/DDBJ databases">
        <authorList>
            <person name="Naeem Raeece"/>
        </authorList>
    </citation>
    <scope>NUCLEOTIDE SEQUENCE [LARGE SCALE GENOMIC DNA]</scope>
</reference>
<dbReference type="GO" id="GO:0004823">
    <property type="term" value="F:leucine-tRNA ligase activity"/>
    <property type="evidence" value="ECO:0007669"/>
    <property type="project" value="UniProtKB-EC"/>
</dbReference>
<evidence type="ECO:0000256" key="10">
    <source>
        <dbReference type="RuleBase" id="RU363035"/>
    </source>
</evidence>
<dbReference type="GO" id="GO:0032543">
    <property type="term" value="P:mitochondrial translation"/>
    <property type="evidence" value="ECO:0007669"/>
    <property type="project" value="TreeGrafter"/>
</dbReference>
<dbReference type="RefSeq" id="XP_028860325.1">
    <property type="nucleotide sequence ID" value="XM_029003373.1"/>
</dbReference>
<feature type="domain" description="Aminoacyl-tRNA synthetase class Ia" evidence="11">
    <location>
        <begin position="1096"/>
        <end position="1136"/>
    </location>
</feature>